<dbReference type="Proteomes" id="UP000092666">
    <property type="component" value="Unassembled WGS sequence"/>
</dbReference>
<feature type="compositionally biased region" description="Polar residues" evidence="1">
    <location>
        <begin position="91"/>
        <end position="106"/>
    </location>
</feature>
<feature type="compositionally biased region" description="Pro residues" evidence="1">
    <location>
        <begin position="15"/>
        <end position="32"/>
    </location>
</feature>
<evidence type="ECO:0000313" key="3">
    <source>
        <dbReference type="Proteomes" id="UP000092666"/>
    </source>
</evidence>
<organism evidence="2 3">
    <name type="scientific">Kwoniella heveanensis BCC8398</name>
    <dbReference type="NCBI Taxonomy" id="1296120"/>
    <lineage>
        <taxon>Eukaryota</taxon>
        <taxon>Fungi</taxon>
        <taxon>Dikarya</taxon>
        <taxon>Basidiomycota</taxon>
        <taxon>Agaricomycotina</taxon>
        <taxon>Tremellomycetes</taxon>
        <taxon>Tremellales</taxon>
        <taxon>Cryptococcaceae</taxon>
        <taxon>Kwoniella</taxon>
    </lineage>
</organism>
<reference evidence="2 3" key="1">
    <citation type="submission" date="2013-07" db="EMBL/GenBank/DDBJ databases">
        <title>The Genome Sequence of Cryptococcus heveanensis BCC8398.</title>
        <authorList>
            <consortium name="The Broad Institute Genome Sequencing Platform"/>
            <person name="Cuomo C."/>
            <person name="Litvintseva A."/>
            <person name="Chen Y."/>
            <person name="Heitman J."/>
            <person name="Sun S."/>
            <person name="Springer D."/>
            <person name="Dromer F."/>
            <person name="Young S.K."/>
            <person name="Zeng Q."/>
            <person name="Gargeya S."/>
            <person name="Fitzgerald M."/>
            <person name="Abouelleil A."/>
            <person name="Alvarado L."/>
            <person name="Berlin A.M."/>
            <person name="Chapman S.B."/>
            <person name="Dewar J."/>
            <person name="Goldberg J."/>
            <person name="Griggs A."/>
            <person name="Gujja S."/>
            <person name="Hansen M."/>
            <person name="Howarth C."/>
            <person name="Imamovic A."/>
            <person name="Larimer J."/>
            <person name="McCowan C."/>
            <person name="Murphy C."/>
            <person name="Pearson M."/>
            <person name="Priest M."/>
            <person name="Roberts A."/>
            <person name="Saif S."/>
            <person name="Shea T."/>
            <person name="Sykes S."/>
            <person name="Wortman J."/>
            <person name="Nusbaum C."/>
            <person name="Birren B."/>
        </authorList>
    </citation>
    <scope>NUCLEOTIDE SEQUENCE [LARGE SCALE GENOMIC DNA]</scope>
    <source>
        <strain evidence="2 3">BCC8398</strain>
    </source>
</reference>
<keyword evidence="3" id="KW-1185">Reference proteome</keyword>
<accession>A0A1B9GGX2</accession>
<proteinExistence type="predicted"/>
<reference evidence="3" key="2">
    <citation type="submission" date="2013-12" db="EMBL/GenBank/DDBJ databases">
        <title>Evolution of pathogenesis and genome organization in the Tremellales.</title>
        <authorList>
            <person name="Cuomo C."/>
            <person name="Litvintseva A."/>
            <person name="Heitman J."/>
            <person name="Chen Y."/>
            <person name="Sun S."/>
            <person name="Springer D."/>
            <person name="Dromer F."/>
            <person name="Young S."/>
            <person name="Zeng Q."/>
            <person name="Chapman S."/>
            <person name="Gujja S."/>
            <person name="Saif S."/>
            <person name="Birren B."/>
        </authorList>
    </citation>
    <scope>NUCLEOTIDE SEQUENCE [LARGE SCALE GENOMIC DNA]</scope>
    <source>
        <strain evidence="3">BCC8398</strain>
    </source>
</reference>
<evidence type="ECO:0000313" key="2">
    <source>
        <dbReference type="EMBL" id="OCF30324.1"/>
    </source>
</evidence>
<sequence length="148" mass="15308">MSISIATESNRHRPPPLPSAPAPAPVRAPAPAPAAGLGSRANLFNPSDPTSAACAVPHTSFSAGPQARASWASAGEPSRLPEKAPRKALTGTGSSVKNAIHITSSPPDAAGPTKVKREKSQKEATMEVEDEPEFVFRPRLDPNMSEAG</sequence>
<gene>
    <name evidence="2" type="ORF">I316_08037</name>
</gene>
<name>A0A1B9GGX2_9TREE</name>
<protein>
    <submittedName>
        <fullName evidence="2">Uncharacterized protein</fullName>
    </submittedName>
</protein>
<evidence type="ECO:0000256" key="1">
    <source>
        <dbReference type="SAM" id="MobiDB-lite"/>
    </source>
</evidence>
<feature type="region of interest" description="Disordered" evidence="1">
    <location>
        <begin position="1"/>
        <end position="148"/>
    </location>
</feature>
<dbReference type="EMBL" id="KV700157">
    <property type="protein sequence ID" value="OCF30324.1"/>
    <property type="molecule type" value="Genomic_DNA"/>
</dbReference>
<dbReference type="AlphaFoldDB" id="A0A1B9GGX2"/>